<organism evidence="2 3">
    <name type="scientific">Streptomyces durmitorensis</name>
    <dbReference type="NCBI Taxonomy" id="319947"/>
    <lineage>
        <taxon>Bacteria</taxon>
        <taxon>Bacillati</taxon>
        <taxon>Actinomycetota</taxon>
        <taxon>Actinomycetes</taxon>
        <taxon>Kitasatosporales</taxon>
        <taxon>Streptomycetaceae</taxon>
        <taxon>Streptomyces</taxon>
    </lineage>
</organism>
<dbReference type="PROSITE" id="PS51257">
    <property type="entry name" value="PROKAR_LIPOPROTEIN"/>
    <property type="match status" value="1"/>
</dbReference>
<feature type="region of interest" description="Disordered" evidence="1">
    <location>
        <begin position="103"/>
        <end position="130"/>
    </location>
</feature>
<sequence length="130" mass="13705">MAARHHRLVTATAITLLVVPGVLGLAACDPKDAVDCVRAADAVSDSADAMRKAAQEAALYPDKADDSFDNIESDLDEIRDKNDDEDVREAVDKMKEAVDNVEAAVDGGDKTPDLRPVLDAGGNVTKACTP</sequence>
<name>A0ABY4PZB6_9ACTN</name>
<evidence type="ECO:0000256" key="1">
    <source>
        <dbReference type="SAM" id="MobiDB-lite"/>
    </source>
</evidence>
<reference evidence="2 3" key="1">
    <citation type="submission" date="2022-05" db="EMBL/GenBank/DDBJ databases">
        <authorList>
            <person name="Zhou X."/>
            <person name="Li K."/>
            <person name="Man Y."/>
        </authorList>
    </citation>
    <scope>NUCLEOTIDE SEQUENCE [LARGE SCALE GENOMIC DNA]</scope>
    <source>
        <strain evidence="2 3">MS405</strain>
    </source>
</reference>
<dbReference type="RefSeq" id="WP_249589687.1">
    <property type="nucleotide sequence ID" value="NZ_BAAAQL010000007.1"/>
</dbReference>
<evidence type="ECO:0000313" key="2">
    <source>
        <dbReference type="EMBL" id="UQT58317.1"/>
    </source>
</evidence>
<keyword evidence="3" id="KW-1185">Reference proteome</keyword>
<protein>
    <recommendedName>
        <fullName evidence="4">Secreted protein</fullName>
    </recommendedName>
</protein>
<dbReference type="EMBL" id="CP097289">
    <property type="protein sequence ID" value="UQT58317.1"/>
    <property type="molecule type" value="Genomic_DNA"/>
</dbReference>
<accession>A0ABY4PZB6</accession>
<gene>
    <name evidence="2" type="ORF">M4V62_26340</name>
</gene>
<proteinExistence type="predicted"/>
<dbReference type="Proteomes" id="UP000829992">
    <property type="component" value="Chromosome"/>
</dbReference>
<evidence type="ECO:0008006" key="4">
    <source>
        <dbReference type="Google" id="ProtNLM"/>
    </source>
</evidence>
<evidence type="ECO:0000313" key="3">
    <source>
        <dbReference type="Proteomes" id="UP000829992"/>
    </source>
</evidence>